<reference evidence="3 4" key="1">
    <citation type="submission" date="2017-09" db="EMBL/GenBank/DDBJ databases">
        <title>Depth-based differentiation of microbial function through sediment-hosted aquifers and enrichment of novel symbionts in the deep terrestrial subsurface.</title>
        <authorList>
            <person name="Probst A.J."/>
            <person name="Ladd B."/>
            <person name="Jarett J.K."/>
            <person name="Geller-Mcgrath D.E."/>
            <person name="Sieber C.M."/>
            <person name="Emerson J.B."/>
            <person name="Anantharaman K."/>
            <person name="Thomas B.C."/>
            <person name="Malmstrom R."/>
            <person name="Stieglmeier M."/>
            <person name="Klingl A."/>
            <person name="Woyke T."/>
            <person name="Ryan C.M."/>
            <person name="Banfield J.F."/>
        </authorList>
    </citation>
    <scope>NUCLEOTIDE SEQUENCE [LARGE SCALE GENOMIC DNA]</scope>
    <source>
        <strain evidence="3">CG15_BIG_FIL_POST_REV_8_21_14_020_45_12</strain>
    </source>
</reference>
<sequence length="229" mass="25521">MNVEEQPISMRLAQATTEQASKKKKKTTDKQADQQVESVEEVVESGNTTEATTTQPPVADQLAEMFNLANPTWDLFIIVFFAVSALLYGMSLGRDRIIVILVSIYMSLAVVQAVPDFVLNITVNQSFAFQFTTFISLFVVFFFMISRSALLRTIGSGGQRGGFIATIIFSILHVGLLLSIAMSFMPPEFLQRFAPLTQTVFTNEWAVFGWILAPIAAMIVFGRREIEEK</sequence>
<name>A0A2M7H3W4_9BACT</name>
<evidence type="ECO:0000313" key="3">
    <source>
        <dbReference type="EMBL" id="PIW36918.1"/>
    </source>
</evidence>
<comment type="caution">
    <text evidence="3">The sequence shown here is derived from an EMBL/GenBank/DDBJ whole genome shotgun (WGS) entry which is preliminary data.</text>
</comment>
<dbReference type="AlphaFoldDB" id="A0A2M7H3W4"/>
<feature type="transmembrane region" description="Helical" evidence="2">
    <location>
        <begin position="97"/>
        <end position="115"/>
    </location>
</feature>
<dbReference type="Proteomes" id="UP000230292">
    <property type="component" value="Unassembled WGS sequence"/>
</dbReference>
<organism evidence="3 4">
    <name type="scientific">Candidatus Kerfeldbacteria bacterium CG15_BIG_FIL_POST_REV_8_21_14_020_45_12</name>
    <dbReference type="NCBI Taxonomy" id="2014247"/>
    <lineage>
        <taxon>Bacteria</taxon>
        <taxon>Candidatus Kerfeldiibacteriota</taxon>
    </lineage>
</organism>
<gene>
    <name evidence="3" type="ORF">COW24_03090</name>
</gene>
<evidence type="ECO:0000256" key="2">
    <source>
        <dbReference type="SAM" id="Phobius"/>
    </source>
</evidence>
<dbReference type="EMBL" id="PFGC01000037">
    <property type="protein sequence ID" value="PIW36918.1"/>
    <property type="molecule type" value="Genomic_DNA"/>
</dbReference>
<feature type="transmembrane region" description="Helical" evidence="2">
    <location>
        <begin position="205"/>
        <end position="222"/>
    </location>
</feature>
<feature type="transmembrane region" description="Helical" evidence="2">
    <location>
        <begin position="127"/>
        <end position="150"/>
    </location>
</feature>
<feature type="region of interest" description="Disordered" evidence="1">
    <location>
        <begin position="1"/>
        <end position="56"/>
    </location>
</feature>
<keyword evidence="2" id="KW-1133">Transmembrane helix</keyword>
<evidence type="ECO:0000313" key="4">
    <source>
        <dbReference type="Proteomes" id="UP000230292"/>
    </source>
</evidence>
<proteinExistence type="predicted"/>
<keyword evidence="2" id="KW-0472">Membrane</keyword>
<feature type="compositionally biased region" description="Polar residues" evidence="1">
    <location>
        <begin position="46"/>
        <end position="56"/>
    </location>
</feature>
<accession>A0A2M7H3W4</accession>
<protein>
    <submittedName>
        <fullName evidence="3">Uncharacterized protein</fullName>
    </submittedName>
</protein>
<keyword evidence="2" id="KW-0812">Transmembrane</keyword>
<feature type="transmembrane region" description="Helical" evidence="2">
    <location>
        <begin position="162"/>
        <end position="185"/>
    </location>
</feature>
<evidence type="ECO:0000256" key="1">
    <source>
        <dbReference type="SAM" id="MobiDB-lite"/>
    </source>
</evidence>
<feature type="transmembrane region" description="Helical" evidence="2">
    <location>
        <begin position="72"/>
        <end position="90"/>
    </location>
</feature>